<comment type="caution">
    <text evidence="2">The sequence shown here is derived from an EMBL/GenBank/DDBJ whole genome shotgun (WGS) entry which is preliminary data.</text>
</comment>
<reference evidence="2 3" key="1">
    <citation type="submission" date="2020-06" db="EMBL/GenBank/DDBJ databases">
        <title>Haloterrigena sp. nov., an extremely halophilic archaeon isolated from a saline sediment.</title>
        <authorList>
            <person name="Liu B.-B."/>
        </authorList>
    </citation>
    <scope>NUCLEOTIDE SEQUENCE [LARGE SCALE GENOMIC DNA]</scope>
    <source>
        <strain evidence="2 3">SYSU A558-1</strain>
    </source>
</reference>
<keyword evidence="3" id="KW-1185">Reference proteome</keyword>
<gene>
    <name evidence="2" type="ORF">HTZ84_21135</name>
</gene>
<protein>
    <recommendedName>
        <fullName evidence="1">DUF6884 domain-containing protein</fullName>
    </recommendedName>
</protein>
<dbReference type="EMBL" id="JABUQZ010000001">
    <property type="protein sequence ID" value="NUC74770.1"/>
    <property type="molecule type" value="Genomic_DNA"/>
</dbReference>
<dbReference type="Proteomes" id="UP001016761">
    <property type="component" value="Unassembled WGS sequence"/>
</dbReference>
<evidence type="ECO:0000259" key="1">
    <source>
        <dbReference type="Pfam" id="PF21818"/>
    </source>
</evidence>
<dbReference type="RefSeq" id="WP_174682480.1">
    <property type="nucleotide sequence ID" value="NZ_JABUQZ010000001.1"/>
</dbReference>
<name>A0ABX2LEU0_9EURY</name>
<feature type="domain" description="DUF6884" evidence="1">
    <location>
        <begin position="6"/>
        <end position="135"/>
    </location>
</feature>
<dbReference type="Pfam" id="PF21818">
    <property type="entry name" value="DUF6884"/>
    <property type="match status" value="1"/>
</dbReference>
<evidence type="ECO:0000313" key="3">
    <source>
        <dbReference type="Proteomes" id="UP001016761"/>
    </source>
</evidence>
<organism evidence="2 3">
    <name type="scientific">Haloterrigena gelatinilytica</name>
    <dbReference type="NCBI Taxonomy" id="2741724"/>
    <lineage>
        <taxon>Archaea</taxon>
        <taxon>Methanobacteriati</taxon>
        <taxon>Methanobacteriota</taxon>
        <taxon>Stenosarchaea group</taxon>
        <taxon>Halobacteria</taxon>
        <taxon>Halobacteriales</taxon>
        <taxon>Natrialbaceae</taxon>
        <taxon>Haloterrigena</taxon>
    </lineage>
</organism>
<sequence>MTKTLALVGCGSEKRDEPTEAKSLYTSTYFAKKRQWAEGCHAWRILSAEHGVVHPTTVLEPYDTAMTDLSDTEAADWGTEVIDDLRPQITGFDEVVILAGHDYVTPIHDDLHELVSTVRWPFQGKRLFEQVEWLKHNSPPDQSTIGSFE</sequence>
<proteinExistence type="predicted"/>
<evidence type="ECO:0000313" key="2">
    <source>
        <dbReference type="EMBL" id="NUC74770.1"/>
    </source>
</evidence>
<dbReference type="InterPro" id="IPR049251">
    <property type="entry name" value="DUF6884"/>
</dbReference>
<accession>A0ABX2LEU0</accession>